<gene>
    <name evidence="10" type="ORF">LIER_25432</name>
</gene>
<comment type="similarity">
    <text evidence="2">Belongs to the AB hydrolase superfamily. Lipase family.</text>
</comment>
<comment type="subcellular location">
    <subcellularLocation>
        <location evidence="1">Plastid</location>
        <location evidence="1">Chloroplast</location>
    </subcellularLocation>
</comment>
<dbReference type="GO" id="GO:0047714">
    <property type="term" value="F:galactolipase activity"/>
    <property type="evidence" value="ECO:0007669"/>
    <property type="project" value="UniProtKB-ARBA"/>
</dbReference>
<dbReference type="PANTHER" id="PTHR31403">
    <property type="entry name" value="PHOSPHOLIPASE A1-IBETA2, CHLOROPLASTIC"/>
    <property type="match status" value="1"/>
</dbReference>
<dbReference type="InterPro" id="IPR002921">
    <property type="entry name" value="Fungal_lipase-type"/>
</dbReference>
<dbReference type="SUPFAM" id="SSF53474">
    <property type="entry name" value="alpha/beta-Hydrolases"/>
    <property type="match status" value="1"/>
</dbReference>
<keyword evidence="3" id="KW-0150">Chloroplast</keyword>
<evidence type="ECO:0000256" key="3">
    <source>
        <dbReference type="ARBA" id="ARBA00022528"/>
    </source>
</evidence>
<evidence type="ECO:0000256" key="7">
    <source>
        <dbReference type="ARBA" id="ARBA00022963"/>
    </source>
</evidence>
<comment type="caution">
    <text evidence="10">The sequence shown here is derived from an EMBL/GenBank/DDBJ whole genome shotgun (WGS) entry which is preliminary data.</text>
</comment>
<keyword evidence="5" id="KW-0378">Hydrolase</keyword>
<name>A0AAV3R7Y2_LITER</name>
<keyword evidence="6" id="KW-0809">Transit peptide</keyword>
<evidence type="ECO:0000313" key="11">
    <source>
        <dbReference type="Proteomes" id="UP001454036"/>
    </source>
</evidence>
<evidence type="ECO:0000256" key="2">
    <source>
        <dbReference type="ARBA" id="ARBA00010701"/>
    </source>
</evidence>
<evidence type="ECO:0000313" key="10">
    <source>
        <dbReference type="EMBL" id="GAA0171388.1"/>
    </source>
</evidence>
<dbReference type="GO" id="GO:0016042">
    <property type="term" value="P:lipid catabolic process"/>
    <property type="evidence" value="ECO:0007669"/>
    <property type="project" value="UniProtKB-KW"/>
</dbReference>
<organism evidence="10 11">
    <name type="scientific">Lithospermum erythrorhizon</name>
    <name type="common">Purple gromwell</name>
    <name type="synonym">Lithospermum officinale var. erythrorhizon</name>
    <dbReference type="NCBI Taxonomy" id="34254"/>
    <lineage>
        <taxon>Eukaryota</taxon>
        <taxon>Viridiplantae</taxon>
        <taxon>Streptophyta</taxon>
        <taxon>Embryophyta</taxon>
        <taxon>Tracheophyta</taxon>
        <taxon>Spermatophyta</taxon>
        <taxon>Magnoliopsida</taxon>
        <taxon>eudicotyledons</taxon>
        <taxon>Gunneridae</taxon>
        <taxon>Pentapetalae</taxon>
        <taxon>asterids</taxon>
        <taxon>lamiids</taxon>
        <taxon>Boraginales</taxon>
        <taxon>Boraginaceae</taxon>
        <taxon>Boraginoideae</taxon>
        <taxon>Lithospermeae</taxon>
        <taxon>Lithospermum</taxon>
    </lineage>
</organism>
<evidence type="ECO:0000256" key="6">
    <source>
        <dbReference type="ARBA" id="ARBA00022946"/>
    </source>
</evidence>
<proteinExistence type="inferred from homology"/>
<dbReference type="GO" id="GO:0008970">
    <property type="term" value="F:phospholipase A1 activity"/>
    <property type="evidence" value="ECO:0007669"/>
    <property type="project" value="UniProtKB-ARBA"/>
</dbReference>
<dbReference type="Proteomes" id="UP001454036">
    <property type="component" value="Unassembled WGS sequence"/>
</dbReference>
<sequence>MSMMRVVSGEMMVIRPCNMLHGTTKNLVVANHSVPPQSVAVQDGRQLTMSVSSLQQLALLKSTSSKKYMQSLPEKWMEYQGINNWEGLVDPLDEGLRDEILRYGDFVEAAYRAFDFDTSSPSFATCRYPTKTMLAKCGFGNSGYKVIKDLHATCAVQVPRWTKHVPSWVSTKSSWIGYVAVSDDQAEIKRLGRRDVVIAYRGTATCLEWLENLRATLSPLPDDMAPSNHEPMVQSGFLSLYTSGNTNSPSLQNSVRKQIGKILEIYGDEPLSITITGHSLGAALATLTAYDIATTFKHAPLVTVVSFGSPRVGNKCFRTQLERSGTKVLRIVNSDDPVTKVPGFVVDETDNSRSGVTNWLQTQWEYAEVGEELRLNSKDSPYIKKGGVATCHDLKTYLHLVNNMSSTCPIRPAAKKMLQRTKHDDKQLIFS</sequence>
<keyword evidence="11" id="KW-1185">Reference proteome</keyword>
<protein>
    <submittedName>
        <fullName evidence="10">Phospholipase</fullName>
    </submittedName>
</protein>
<dbReference type="AlphaFoldDB" id="A0AAV3R7Y2"/>
<evidence type="ECO:0000256" key="1">
    <source>
        <dbReference type="ARBA" id="ARBA00004229"/>
    </source>
</evidence>
<keyword evidence="7" id="KW-0442">Lipid degradation</keyword>
<evidence type="ECO:0000256" key="4">
    <source>
        <dbReference type="ARBA" id="ARBA00022640"/>
    </source>
</evidence>
<dbReference type="GO" id="GO:0009507">
    <property type="term" value="C:chloroplast"/>
    <property type="evidence" value="ECO:0007669"/>
    <property type="project" value="UniProtKB-SubCell"/>
</dbReference>
<feature type="domain" description="Fungal lipase-type" evidence="9">
    <location>
        <begin position="197"/>
        <end position="344"/>
    </location>
</feature>
<reference evidence="10 11" key="1">
    <citation type="submission" date="2024-01" db="EMBL/GenBank/DDBJ databases">
        <title>The complete chloroplast genome sequence of Lithospermum erythrorhizon: insights into the phylogenetic relationship among Boraginaceae species and the maternal lineages of purple gromwells.</title>
        <authorList>
            <person name="Okada T."/>
            <person name="Watanabe K."/>
        </authorList>
    </citation>
    <scope>NUCLEOTIDE SEQUENCE [LARGE SCALE GENOMIC DNA]</scope>
</reference>
<dbReference type="PANTHER" id="PTHR31403:SF8">
    <property type="entry name" value="PHOSPHOLIPASE A(1) DAD1, CHLOROPLASTIC-LIKE"/>
    <property type="match status" value="1"/>
</dbReference>
<dbReference type="Pfam" id="PF01764">
    <property type="entry name" value="Lipase_3"/>
    <property type="match status" value="1"/>
</dbReference>
<keyword evidence="8" id="KW-0443">Lipid metabolism</keyword>
<accession>A0AAV3R7Y2</accession>
<dbReference type="CDD" id="cd00519">
    <property type="entry name" value="Lipase_3"/>
    <property type="match status" value="1"/>
</dbReference>
<evidence type="ECO:0000256" key="8">
    <source>
        <dbReference type="ARBA" id="ARBA00023098"/>
    </source>
</evidence>
<keyword evidence="4" id="KW-0934">Plastid</keyword>
<dbReference type="Gene3D" id="3.40.50.1820">
    <property type="entry name" value="alpha/beta hydrolase"/>
    <property type="match status" value="1"/>
</dbReference>
<dbReference type="InterPro" id="IPR029058">
    <property type="entry name" value="AB_hydrolase_fold"/>
</dbReference>
<evidence type="ECO:0000259" key="9">
    <source>
        <dbReference type="Pfam" id="PF01764"/>
    </source>
</evidence>
<dbReference type="EMBL" id="BAABME010007654">
    <property type="protein sequence ID" value="GAA0171388.1"/>
    <property type="molecule type" value="Genomic_DNA"/>
</dbReference>
<evidence type="ECO:0000256" key="5">
    <source>
        <dbReference type="ARBA" id="ARBA00022801"/>
    </source>
</evidence>